<keyword evidence="3" id="KW-1185">Reference proteome</keyword>
<organism evidence="2 3">
    <name type="scientific">Chengkuizengella marina</name>
    <dbReference type="NCBI Taxonomy" id="2507566"/>
    <lineage>
        <taxon>Bacteria</taxon>
        <taxon>Bacillati</taxon>
        <taxon>Bacillota</taxon>
        <taxon>Bacilli</taxon>
        <taxon>Bacillales</taxon>
        <taxon>Paenibacillaceae</taxon>
        <taxon>Chengkuizengella</taxon>
    </lineage>
</organism>
<reference evidence="2 3" key="1">
    <citation type="submission" date="2019-01" db="EMBL/GenBank/DDBJ databases">
        <title>Chengkuizengella sp. nov., isolated from deep-sea sediment of East Pacific Ocean.</title>
        <authorList>
            <person name="Yang J."/>
            <person name="Lai Q."/>
            <person name="Shao Z."/>
        </authorList>
    </citation>
    <scope>NUCLEOTIDE SEQUENCE [LARGE SCALE GENOMIC DNA]</scope>
    <source>
        <strain evidence="2 3">YPA3-1-1</strain>
    </source>
</reference>
<dbReference type="InterPro" id="IPR040680">
    <property type="entry name" value="DUF5643"/>
</dbReference>
<dbReference type="Pfam" id="PF18705">
    <property type="entry name" value="DUF5643"/>
    <property type="match status" value="1"/>
</dbReference>
<dbReference type="Gene3D" id="2.60.40.1640">
    <property type="entry name" value="Conserved domain protein"/>
    <property type="match status" value="1"/>
</dbReference>
<proteinExistence type="predicted"/>
<dbReference type="OrthoDB" id="2541898at2"/>
<dbReference type="EMBL" id="SIJB01000009">
    <property type="protein sequence ID" value="NBI28140.1"/>
    <property type="molecule type" value="Genomic_DNA"/>
</dbReference>
<protein>
    <submittedName>
        <fullName evidence="2">DUF4179 domain-containing protein</fullName>
    </submittedName>
</protein>
<dbReference type="Proteomes" id="UP000448943">
    <property type="component" value="Unassembled WGS sequence"/>
</dbReference>
<evidence type="ECO:0000313" key="3">
    <source>
        <dbReference type="Proteomes" id="UP000448943"/>
    </source>
</evidence>
<accession>A0A6N9Q1N0</accession>
<evidence type="ECO:0000259" key="1">
    <source>
        <dbReference type="Pfam" id="PF18705"/>
    </source>
</evidence>
<evidence type="ECO:0000313" key="2">
    <source>
        <dbReference type="EMBL" id="NBI28140.1"/>
    </source>
</evidence>
<dbReference type="Gene3D" id="2.60.40.1630">
    <property type="entry name" value="bacillus anthracis domain"/>
    <property type="match status" value="1"/>
</dbReference>
<gene>
    <name evidence="2" type="ORF">ERL59_04105</name>
</gene>
<sequence length="303" mass="34774">MKVMYTMHSEIPVKRGKYMKKRVVIGSFILSLSIVTLSLMFPAYSGTAHFDIYTDYSSEIDMTEDSKGIKITINDAIFDGQTAAFSVSIQSNQELGDPIIADKLWVNGKSKSLEMSRIDKNNYIFKVTNFNQIEEDSVNIKWSIESFFIQVTEVPETIKGDWEFAFTLKATDSKVKIVNNYSEQNGVKLNVEKLSEMPDSFLIYYDLSYSDEVITKWNQIYVDFKMKDDLEHIYNLGVDNPDKVLKNNIGYGRNIEKINEKATKLIITPYITLLNKNVESSQTQSNTRRGILLEDIIIDLSDY</sequence>
<dbReference type="AlphaFoldDB" id="A0A6N9Q1N0"/>
<name>A0A6N9Q1N0_9BACL</name>
<comment type="caution">
    <text evidence="2">The sequence shown here is derived from an EMBL/GenBank/DDBJ whole genome shotgun (WGS) entry which is preliminary data.</text>
</comment>
<feature type="domain" description="DUF5643" evidence="1">
    <location>
        <begin position="174"/>
        <end position="275"/>
    </location>
</feature>